<evidence type="ECO:0000256" key="6">
    <source>
        <dbReference type="SAM" id="MobiDB-lite"/>
    </source>
</evidence>
<evidence type="ECO:0000259" key="7">
    <source>
        <dbReference type="PROSITE" id="PS50023"/>
    </source>
</evidence>
<evidence type="ECO:0000256" key="3">
    <source>
        <dbReference type="ARBA" id="ARBA00022833"/>
    </source>
</evidence>
<sequence>MAQPGYSSYYPQTTYGYPTPTFQSQEAQAYDPGVQPQYLPHHQQPSYGQSPSQQQPHMYTQAPPPAQRPPSRINPIPYAAGQSPGPMSAPLPAQQYGQYHPPPPSSPQPHYQLSSTNPYPSPVSPAAPQNGTPQPARRPLPSPRGLPATPGNGPSPSPQPTPSPVPYFGTHRPTHSVPSVFPPQSQPNAISRIPSGQEPPHSASVHPPTSAGSPRPLPLPRSAGTFDLASAQSQSQSQSIPQSPPKRALPAPVPSYTSDQPPARNSEPLPAPGQKFVPLWKRALPEPGGSAIVGSSQPSQAQPQIERRSTVSGGARPLPSPGSANNAVGVSRDAFARAGTLPPHLQLQNLPSSQPPPQPPQPPPRAPVSAADPTNNSPPVSRFLFRERSRTLPLPTAPPSYPPPVHPPSPNTLVGQPISESPISSDDEELTNALLERLPRTPQRSPSPRFGIRDLPSRTNPNPNPNPNGASATDTTTPTRRELPSPEPPSSPNPGGQQAETSLALRMAATSIRSTSPSPAFRPTHGHSQSLSIAGASRPMPQPPVQQQRPQSQQQPNGGWPAALPPLPRAPVSPNPNPSPNPISPPPSSTQAAVSQMQARALPHTPARSNTTAGTGALPISSPFPRSSPRKVHLDLSLDDAPPPSLRRSPAPSPSSFQQTSNHSRSPARFNAPLPNTPQHRAQTDGGLRSPTNGQLQRTPSDAGSVFSLSNFPAPPTHVNGPSPPSSPQKNTFGAPGSAGGRPPSPTKPQVQFQQQQAPSSPAKAQFQQPSSPSKPWQSSMSTSPTRQQVQQPPSPTKPWKFTTRSSARQPQPQPTQQPPSPTKPWQSTISSPARQQQPFQRPPSPSKQSQSQFPSGRSHSPVRFQPPTPMSSQSSQGTPRTPKISFPASADGDSDEDDGMGPVINISGTGDNGSGSRGRPPTLPKISFGDYDDGGNDNGIPVINIGGEDAGPSIPQISFPGEPSSPRKNQPQTRKIQETLSNPRVEAAKRSGLVCGGCGGPIIGRIVSAMDMRWHPGCFRCCVCDELLENLSSYAHDGRPYCHLDYHEHFAPRCYHCETAIVDERFITLDDPELGKRTYHEQHFFCAECGDPFLPPSAPGAPSRTFAGDGAFTASAEDDVGFTVYKGHPYCEACHVRLRMPKCKKCKRSIRDGMQAVEALGGKWCWECFTCASCDKPFENPAFFQRDGKPFCEHCFSIMIRNEI</sequence>
<feature type="compositionally biased region" description="Polar residues" evidence="6">
    <location>
        <begin position="690"/>
        <end position="711"/>
    </location>
</feature>
<feature type="compositionally biased region" description="Pro residues" evidence="6">
    <location>
        <begin position="395"/>
        <end position="410"/>
    </location>
</feature>
<feature type="compositionally biased region" description="Low complexity" evidence="6">
    <location>
        <begin position="847"/>
        <end position="856"/>
    </location>
</feature>
<evidence type="ECO:0000256" key="1">
    <source>
        <dbReference type="ARBA" id="ARBA00022723"/>
    </source>
</evidence>
<dbReference type="Proteomes" id="UP000292957">
    <property type="component" value="Unassembled WGS sequence"/>
</dbReference>
<evidence type="ECO:0000313" key="8">
    <source>
        <dbReference type="EMBL" id="TBU23225.1"/>
    </source>
</evidence>
<feature type="compositionally biased region" description="Low complexity" evidence="6">
    <location>
        <begin position="545"/>
        <end position="556"/>
    </location>
</feature>
<accession>A0A4Q9M868</accession>
<feature type="compositionally biased region" description="Pro residues" evidence="6">
    <location>
        <begin position="153"/>
        <end position="165"/>
    </location>
</feature>
<dbReference type="EMBL" id="ML143511">
    <property type="protein sequence ID" value="TBU23225.1"/>
    <property type="molecule type" value="Genomic_DNA"/>
</dbReference>
<dbReference type="OrthoDB" id="15567at2759"/>
<dbReference type="SUPFAM" id="SSF57716">
    <property type="entry name" value="Glucocorticoid receptor-like (DNA-binding domain)"/>
    <property type="match status" value="4"/>
</dbReference>
<feature type="compositionally biased region" description="Low complexity" evidence="6">
    <location>
        <begin position="232"/>
        <end position="241"/>
    </location>
</feature>
<dbReference type="Gene3D" id="2.10.110.10">
    <property type="entry name" value="Cysteine Rich Protein"/>
    <property type="match status" value="3"/>
</dbReference>
<evidence type="ECO:0000256" key="4">
    <source>
        <dbReference type="ARBA" id="ARBA00023038"/>
    </source>
</evidence>
<proteinExistence type="predicted"/>
<dbReference type="GO" id="GO:0005634">
    <property type="term" value="C:nucleus"/>
    <property type="evidence" value="ECO:0007669"/>
    <property type="project" value="TreeGrafter"/>
</dbReference>
<feature type="compositionally biased region" description="Low complexity" evidence="6">
    <location>
        <begin position="40"/>
        <end position="57"/>
    </location>
</feature>
<keyword evidence="3 5" id="KW-0862">Zinc</keyword>
<dbReference type="AlphaFoldDB" id="A0A4Q9M868"/>
<dbReference type="CDD" id="cd08368">
    <property type="entry name" value="LIM"/>
    <property type="match status" value="3"/>
</dbReference>
<feature type="compositionally biased region" description="Polar residues" evidence="6">
    <location>
        <begin position="967"/>
        <end position="981"/>
    </location>
</feature>
<feature type="compositionally biased region" description="Pro residues" evidence="6">
    <location>
        <begin position="812"/>
        <end position="823"/>
    </location>
</feature>
<keyword evidence="1 5" id="KW-0479">Metal-binding</keyword>
<feature type="compositionally biased region" description="Low complexity" evidence="6">
    <location>
        <begin position="341"/>
        <end position="352"/>
    </location>
</feature>
<feature type="compositionally biased region" description="Low complexity" evidence="6">
    <location>
        <begin position="748"/>
        <end position="785"/>
    </location>
</feature>
<dbReference type="SMART" id="SM00132">
    <property type="entry name" value="LIM"/>
    <property type="match status" value="3"/>
</dbReference>
<dbReference type="GO" id="GO:0030695">
    <property type="term" value="F:GTPase regulator activity"/>
    <property type="evidence" value="ECO:0007669"/>
    <property type="project" value="UniProtKB-ARBA"/>
</dbReference>
<name>A0A4Q9M868_9APHY</name>
<dbReference type="GO" id="GO:0003712">
    <property type="term" value="F:transcription coregulator activity"/>
    <property type="evidence" value="ECO:0007669"/>
    <property type="project" value="TreeGrafter"/>
</dbReference>
<dbReference type="PROSITE" id="PS00478">
    <property type="entry name" value="LIM_DOMAIN_1"/>
    <property type="match status" value="1"/>
</dbReference>
<evidence type="ECO:0000256" key="5">
    <source>
        <dbReference type="PROSITE-ProRule" id="PRU00125"/>
    </source>
</evidence>
<organism evidence="8">
    <name type="scientific">Dichomitus squalens</name>
    <dbReference type="NCBI Taxonomy" id="114155"/>
    <lineage>
        <taxon>Eukaryota</taxon>
        <taxon>Fungi</taxon>
        <taxon>Dikarya</taxon>
        <taxon>Basidiomycota</taxon>
        <taxon>Agaricomycotina</taxon>
        <taxon>Agaricomycetes</taxon>
        <taxon>Polyporales</taxon>
        <taxon>Polyporaceae</taxon>
        <taxon>Dichomitus</taxon>
    </lineage>
</organism>
<feature type="compositionally biased region" description="Low complexity" evidence="6">
    <location>
        <begin position="871"/>
        <end position="880"/>
    </location>
</feature>
<gene>
    <name evidence="8" type="ORF">BD311DRAFT_93035</name>
</gene>
<feature type="compositionally biased region" description="Low complexity" evidence="6">
    <location>
        <begin position="824"/>
        <end position="840"/>
    </location>
</feature>
<reference evidence="8" key="1">
    <citation type="submission" date="2019-01" db="EMBL/GenBank/DDBJ databases">
        <title>Draft genome sequences of three monokaryotic isolates of the white-rot basidiomycete fungus Dichomitus squalens.</title>
        <authorList>
            <consortium name="DOE Joint Genome Institute"/>
            <person name="Lopez S.C."/>
            <person name="Andreopoulos B."/>
            <person name="Pangilinan J."/>
            <person name="Lipzen A."/>
            <person name="Riley R."/>
            <person name="Ahrendt S."/>
            <person name="Ng V."/>
            <person name="Barry K."/>
            <person name="Daum C."/>
            <person name="Grigoriev I.V."/>
            <person name="Hilden K.S."/>
            <person name="Makela M.R."/>
            <person name="de Vries R.P."/>
        </authorList>
    </citation>
    <scope>NUCLEOTIDE SEQUENCE [LARGE SCALE GENOMIC DNA]</scope>
    <source>
        <strain evidence="8">OM18370.1</strain>
    </source>
</reference>
<keyword evidence="2" id="KW-0677">Repeat</keyword>
<feature type="domain" description="LIM zinc-binding" evidence="7">
    <location>
        <begin position="1142"/>
        <end position="1203"/>
    </location>
</feature>
<feature type="compositionally biased region" description="Low complexity" evidence="6">
    <location>
        <begin position="1"/>
        <end position="21"/>
    </location>
</feature>
<feature type="region of interest" description="Disordered" evidence="6">
    <location>
        <begin position="1"/>
        <end position="981"/>
    </location>
</feature>
<keyword evidence="4 5" id="KW-0440">LIM domain</keyword>
<dbReference type="GO" id="GO:0046872">
    <property type="term" value="F:metal ion binding"/>
    <property type="evidence" value="ECO:0007669"/>
    <property type="project" value="UniProtKB-KW"/>
</dbReference>
<feature type="compositionally biased region" description="Pro residues" evidence="6">
    <location>
        <begin position="563"/>
        <end position="588"/>
    </location>
</feature>
<dbReference type="InterPro" id="IPR001781">
    <property type="entry name" value="Znf_LIM"/>
</dbReference>
<dbReference type="Pfam" id="PF00412">
    <property type="entry name" value="LIM"/>
    <property type="match status" value="2"/>
</dbReference>
<feature type="domain" description="LIM zinc-binding" evidence="7">
    <location>
        <begin position="994"/>
        <end position="1053"/>
    </location>
</feature>
<dbReference type="PANTHER" id="PTHR24205:SF16">
    <property type="entry name" value="GH01042P-RELATED"/>
    <property type="match status" value="1"/>
</dbReference>
<feature type="compositionally biased region" description="Low complexity" evidence="6">
    <location>
        <begin position="646"/>
        <end position="656"/>
    </location>
</feature>
<dbReference type="PANTHER" id="PTHR24205">
    <property type="entry name" value="FOUR AND A HALF LIM DOMAINS PROTEIN"/>
    <property type="match status" value="1"/>
</dbReference>
<evidence type="ECO:0000256" key="2">
    <source>
        <dbReference type="ARBA" id="ARBA00022737"/>
    </source>
</evidence>
<protein>
    <recommendedName>
        <fullName evidence="7">LIM zinc-binding domain-containing protein</fullName>
    </recommendedName>
</protein>
<feature type="compositionally biased region" description="Pro residues" evidence="6">
    <location>
        <begin position="353"/>
        <end position="366"/>
    </location>
</feature>
<feature type="compositionally biased region" description="Polar residues" evidence="6">
    <location>
        <begin position="293"/>
        <end position="303"/>
    </location>
</feature>
<dbReference type="PROSITE" id="PS50023">
    <property type="entry name" value="LIM_DOMAIN_2"/>
    <property type="match status" value="2"/>
</dbReference>